<evidence type="ECO:0000259" key="1">
    <source>
        <dbReference type="PROSITE" id="PS50104"/>
    </source>
</evidence>
<dbReference type="InterPro" id="IPR000157">
    <property type="entry name" value="TIR_dom"/>
</dbReference>
<sequence length="318" mass="34301">MTPNVFISYSHRQAEWVHRRLAPVIRASGAEVVLDVADGRAGLSLDVQMRRWGDAAAHVVAVLSPDYLRSDACRLEWERAQARDPGFLNGGTLIPVLRETCDPMPPALQGTAGPLYLDLRTDGRGKPDGAVERAWRALLAVWGGTLGTTVTDWLAALCAIRRDLDEGKHVSLCAAPPVHWKELIAALPGEDATATLPTVDLAKPALWELTGFLDGVLGAFGVRAATPGGGDPVAELAAFSRALGALPPQRLVLRNFQKARTLSGFGAHLFDALRYHAMDDDRNLTLLVHTTEPFGGLLPAGHILSQMTAAHIHLRPRR</sequence>
<dbReference type="SUPFAM" id="SSF52200">
    <property type="entry name" value="Toll/Interleukin receptor TIR domain"/>
    <property type="match status" value="1"/>
</dbReference>
<dbReference type="Gene3D" id="3.40.50.10140">
    <property type="entry name" value="Toll/interleukin-1 receptor homology (TIR) domain"/>
    <property type="match status" value="1"/>
</dbReference>
<feature type="domain" description="TIR" evidence="1">
    <location>
        <begin position="1"/>
        <end position="142"/>
    </location>
</feature>
<reference evidence="2 3" key="1">
    <citation type="submission" date="2020-05" db="EMBL/GenBank/DDBJ databases">
        <title>Azospirillum oleiclasticum sp. nov, a nitrogen-fixing and heavy crude oil-emulsifying bacterium isolated from the crude oil of Yumen Oilfield.</title>
        <authorList>
            <person name="Wu D."/>
            <person name="Cai M."/>
            <person name="Zhang X."/>
        </authorList>
    </citation>
    <scope>NUCLEOTIDE SEQUENCE [LARGE SCALE GENOMIC DNA]</scope>
    <source>
        <strain evidence="2 3">ROY-1-1-2</strain>
    </source>
</reference>
<keyword evidence="2" id="KW-0675">Receptor</keyword>
<protein>
    <submittedName>
        <fullName evidence="2">Toll/interleukin-1 receptor domain-containing protein</fullName>
    </submittedName>
</protein>
<keyword evidence="3" id="KW-1185">Reference proteome</keyword>
<dbReference type="RefSeq" id="WP_180284291.1">
    <property type="nucleotide sequence ID" value="NZ_JABFDB010000019.1"/>
</dbReference>
<dbReference type="Proteomes" id="UP000584642">
    <property type="component" value="Unassembled WGS sequence"/>
</dbReference>
<dbReference type="Pfam" id="PF13676">
    <property type="entry name" value="TIR_2"/>
    <property type="match status" value="1"/>
</dbReference>
<evidence type="ECO:0000313" key="3">
    <source>
        <dbReference type="Proteomes" id="UP000584642"/>
    </source>
</evidence>
<proteinExistence type="predicted"/>
<dbReference type="PROSITE" id="PS50104">
    <property type="entry name" value="TIR"/>
    <property type="match status" value="1"/>
</dbReference>
<gene>
    <name evidence="2" type="ORF">HND93_22650</name>
</gene>
<dbReference type="EMBL" id="JABFDB010000019">
    <property type="protein sequence ID" value="NYZ22519.1"/>
    <property type="molecule type" value="Genomic_DNA"/>
</dbReference>
<comment type="caution">
    <text evidence="2">The sequence shown here is derived from an EMBL/GenBank/DDBJ whole genome shotgun (WGS) entry which is preliminary data.</text>
</comment>
<dbReference type="InterPro" id="IPR035897">
    <property type="entry name" value="Toll_tir_struct_dom_sf"/>
</dbReference>
<name>A0ABX2THL1_9PROT</name>
<accession>A0ABX2THL1</accession>
<evidence type="ECO:0000313" key="2">
    <source>
        <dbReference type="EMBL" id="NYZ22519.1"/>
    </source>
</evidence>
<organism evidence="2 3">
    <name type="scientific">Azospirillum oleiclasticum</name>
    <dbReference type="NCBI Taxonomy" id="2735135"/>
    <lineage>
        <taxon>Bacteria</taxon>
        <taxon>Pseudomonadati</taxon>
        <taxon>Pseudomonadota</taxon>
        <taxon>Alphaproteobacteria</taxon>
        <taxon>Rhodospirillales</taxon>
        <taxon>Azospirillaceae</taxon>
        <taxon>Azospirillum</taxon>
    </lineage>
</organism>